<dbReference type="EMBL" id="LHXO01000093">
    <property type="protein sequence ID" value="KXA93971.1"/>
    <property type="molecule type" value="Genomic_DNA"/>
</dbReference>
<name>A0A133UIA7_9EURY</name>
<accession>A0A133UIA7</accession>
<evidence type="ECO:0000313" key="3">
    <source>
        <dbReference type="Proteomes" id="UP000070284"/>
    </source>
</evidence>
<evidence type="ECO:0000256" key="1">
    <source>
        <dbReference type="SAM" id="Coils"/>
    </source>
</evidence>
<dbReference type="Proteomes" id="UP000070284">
    <property type="component" value="Unassembled WGS sequence"/>
</dbReference>
<proteinExistence type="predicted"/>
<comment type="caution">
    <text evidence="2">The sequence shown here is derived from an EMBL/GenBank/DDBJ whole genome shotgun (WGS) entry which is preliminary data.</text>
</comment>
<protein>
    <submittedName>
        <fullName evidence="2">Uncharacterized protein</fullName>
    </submittedName>
</protein>
<keyword evidence="1" id="KW-0175">Coiled coil</keyword>
<keyword evidence="3" id="KW-1185">Reference proteome</keyword>
<gene>
    <name evidence="2" type="ORF">AKJ65_05765</name>
</gene>
<sequence>MPSKSEWEEAYKRLKQGESYGDVAEWLGVSKSGLYERHERHLKGKVEKQKAELQEVVEGKEEMEGEFQDIEERYQKKKEEEEKKLAKSLKEKKEELENIKSRIGELKKKLKDRGLTIEDALNQLKKLGRLEDEVEKLGQRKNLWRRFVERKSAGRKT</sequence>
<evidence type="ECO:0000313" key="2">
    <source>
        <dbReference type="EMBL" id="KXA93971.1"/>
    </source>
</evidence>
<reference evidence="2 3" key="1">
    <citation type="journal article" date="2016" name="Sci. Rep.">
        <title>Metabolic traits of an uncultured archaeal lineage -MSBL1- from brine pools of the Red Sea.</title>
        <authorList>
            <person name="Mwirichia R."/>
            <person name="Alam I."/>
            <person name="Rashid M."/>
            <person name="Vinu M."/>
            <person name="Ba-Alawi W."/>
            <person name="Anthony Kamau A."/>
            <person name="Kamanda Ngugi D."/>
            <person name="Goker M."/>
            <person name="Klenk H.P."/>
            <person name="Bajic V."/>
            <person name="Stingl U."/>
        </authorList>
    </citation>
    <scope>NUCLEOTIDE SEQUENCE [LARGE SCALE GENOMIC DNA]</scope>
    <source>
        <strain evidence="2">SCGC-AAA259E19</strain>
    </source>
</reference>
<dbReference type="AlphaFoldDB" id="A0A133UIA7"/>
<feature type="coiled-coil region" evidence="1">
    <location>
        <begin position="43"/>
        <end position="140"/>
    </location>
</feature>
<organism evidence="2 3">
    <name type="scientific">candidate division MSBL1 archaeon SCGC-AAA259E19</name>
    <dbReference type="NCBI Taxonomy" id="1698264"/>
    <lineage>
        <taxon>Archaea</taxon>
        <taxon>Methanobacteriati</taxon>
        <taxon>Methanobacteriota</taxon>
        <taxon>candidate division MSBL1</taxon>
    </lineage>
</organism>